<reference evidence="5 6" key="1">
    <citation type="submission" date="2018-06" db="EMBL/GenBank/DDBJ databases">
        <title>Phytoactinopolyspora halophila sp. nov., a novel halophilic actinomycete isolated from a saline soil in China.</title>
        <authorList>
            <person name="Tang S.-K."/>
        </authorList>
    </citation>
    <scope>NUCLEOTIDE SEQUENCE [LARGE SCALE GENOMIC DNA]</scope>
    <source>
        <strain evidence="5 6">YIM 96934</strain>
    </source>
</reference>
<dbReference type="PRINTS" id="PR00455">
    <property type="entry name" value="HTHTETR"/>
</dbReference>
<dbReference type="GO" id="GO:0003700">
    <property type="term" value="F:DNA-binding transcription factor activity"/>
    <property type="evidence" value="ECO:0007669"/>
    <property type="project" value="TreeGrafter"/>
</dbReference>
<evidence type="ECO:0000313" key="6">
    <source>
        <dbReference type="Proteomes" id="UP000250462"/>
    </source>
</evidence>
<keyword evidence="6" id="KW-1185">Reference proteome</keyword>
<dbReference type="PROSITE" id="PS50977">
    <property type="entry name" value="HTH_TETR_2"/>
    <property type="match status" value="1"/>
</dbReference>
<dbReference type="EMBL" id="QMIG01000001">
    <property type="protein sequence ID" value="RAW18784.1"/>
    <property type="molecule type" value="Genomic_DNA"/>
</dbReference>
<organism evidence="5 6">
    <name type="scientific">Phytoactinopolyspora halophila</name>
    <dbReference type="NCBI Taxonomy" id="1981511"/>
    <lineage>
        <taxon>Bacteria</taxon>
        <taxon>Bacillati</taxon>
        <taxon>Actinomycetota</taxon>
        <taxon>Actinomycetes</taxon>
        <taxon>Jiangellales</taxon>
        <taxon>Jiangellaceae</taxon>
        <taxon>Phytoactinopolyspora</taxon>
    </lineage>
</organism>
<sequence>MPDTWNRSTATGKASGDGAVPDWARLTPAGERLLNAASELFYQQGIHAVGVDTIAESAGTTKKTLYDRFGSKDSLVAMYLQRRAERWKRFVEDHLNGQGTETGEGEAAGDARRVAGEDPPDGAVERVLKVLEALEVWSAHHSRGCAFVNAYAEIGGTGHPGLAIIRDEKEWTRALYARLLREAGLDDTTAQAIGVQLSLLHEGTVVVMTAGDQPDVFEHARVAARQLIAAATLPMIMNTYAFHMAGKSS</sequence>
<dbReference type="OrthoDB" id="4214267at2"/>
<dbReference type="AlphaFoldDB" id="A0A329R2A4"/>
<name>A0A329R2A4_9ACTN</name>
<dbReference type="PANTHER" id="PTHR30055">
    <property type="entry name" value="HTH-TYPE TRANSCRIPTIONAL REGULATOR RUTR"/>
    <property type="match status" value="1"/>
</dbReference>
<feature type="DNA-binding region" description="H-T-H motif" evidence="2">
    <location>
        <begin position="50"/>
        <end position="69"/>
    </location>
</feature>
<dbReference type="Pfam" id="PF00440">
    <property type="entry name" value="TetR_N"/>
    <property type="match status" value="1"/>
</dbReference>
<keyword evidence="1 2" id="KW-0238">DNA-binding</keyword>
<dbReference type="Proteomes" id="UP000250462">
    <property type="component" value="Unassembled WGS sequence"/>
</dbReference>
<dbReference type="Gene3D" id="1.10.357.10">
    <property type="entry name" value="Tetracycline Repressor, domain 2"/>
    <property type="match status" value="1"/>
</dbReference>
<dbReference type="SUPFAM" id="SSF46689">
    <property type="entry name" value="Homeodomain-like"/>
    <property type="match status" value="1"/>
</dbReference>
<evidence type="ECO:0000256" key="2">
    <source>
        <dbReference type="PROSITE-ProRule" id="PRU00335"/>
    </source>
</evidence>
<dbReference type="RefSeq" id="WP_112256497.1">
    <property type="nucleotide sequence ID" value="NZ_QMIG01000001.1"/>
</dbReference>
<feature type="region of interest" description="Disordered" evidence="3">
    <location>
        <begin position="1"/>
        <end position="22"/>
    </location>
</feature>
<feature type="region of interest" description="Disordered" evidence="3">
    <location>
        <begin position="96"/>
        <end position="119"/>
    </location>
</feature>
<feature type="compositionally biased region" description="Polar residues" evidence="3">
    <location>
        <begin position="1"/>
        <end position="12"/>
    </location>
</feature>
<dbReference type="PANTHER" id="PTHR30055:SF200">
    <property type="entry name" value="HTH-TYPE TRANSCRIPTIONAL REPRESSOR BDCR"/>
    <property type="match status" value="1"/>
</dbReference>
<dbReference type="InterPro" id="IPR009057">
    <property type="entry name" value="Homeodomain-like_sf"/>
</dbReference>
<evidence type="ECO:0000259" key="4">
    <source>
        <dbReference type="PROSITE" id="PS50977"/>
    </source>
</evidence>
<dbReference type="SUPFAM" id="SSF48498">
    <property type="entry name" value="Tetracyclin repressor-like, C-terminal domain"/>
    <property type="match status" value="1"/>
</dbReference>
<evidence type="ECO:0000256" key="1">
    <source>
        <dbReference type="ARBA" id="ARBA00023125"/>
    </source>
</evidence>
<accession>A0A329R2A4</accession>
<evidence type="ECO:0000313" key="5">
    <source>
        <dbReference type="EMBL" id="RAW18784.1"/>
    </source>
</evidence>
<gene>
    <name evidence="5" type="ORF">DPM12_01590</name>
</gene>
<proteinExistence type="predicted"/>
<dbReference type="InterPro" id="IPR050109">
    <property type="entry name" value="HTH-type_TetR-like_transc_reg"/>
</dbReference>
<dbReference type="InterPro" id="IPR001647">
    <property type="entry name" value="HTH_TetR"/>
</dbReference>
<feature type="domain" description="HTH tetR-type" evidence="4">
    <location>
        <begin position="27"/>
        <end position="87"/>
    </location>
</feature>
<comment type="caution">
    <text evidence="5">The sequence shown here is derived from an EMBL/GenBank/DDBJ whole genome shotgun (WGS) entry which is preliminary data.</text>
</comment>
<protein>
    <submittedName>
        <fullName evidence="5">TetR/AcrR family transcriptional regulator</fullName>
    </submittedName>
</protein>
<dbReference type="GO" id="GO:0000976">
    <property type="term" value="F:transcription cis-regulatory region binding"/>
    <property type="evidence" value="ECO:0007669"/>
    <property type="project" value="TreeGrafter"/>
</dbReference>
<evidence type="ECO:0000256" key="3">
    <source>
        <dbReference type="SAM" id="MobiDB-lite"/>
    </source>
</evidence>
<dbReference type="InterPro" id="IPR036271">
    <property type="entry name" value="Tet_transcr_reg_TetR-rel_C_sf"/>
</dbReference>